<evidence type="ECO:0000259" key="5">
    <source>
        <dbReference type="PROSITE" id="PS50931"/>
    </source>
</evidence>
<dbReference type="SUPFAM" id="SSF53850">
    <property type="entry name" value="Periplasmic binding protein-like II"/>
    <property type="match status" value="1"/>
</dbReference>
<evidence type="ECO:0000256" key="2">
    <source>
        <dbReference type="ARBA" id="ARBA00023015"/>
    </source>
</evidence>
<dbReference type="GO" id="GO:0003700">
    <property type="term" value="F:DNA-binding transcription factor activity"/>
    <property type="evidence" value="ECO:0007669"/>
    <property type="project" value="InterPro"/>
</dbReference>
<accession>A0A2A4HM79</accession>
<dbReference type="PRINTS" id="PR00039">
    <property type="entry name" value="HTHLYSR"/>
</dbReference>
<comment type="caution">
    <text evidence="6">The sequence shown here is derived from an EMBL/GenBank/DDBJ whole genome shotgun (WGS) entry which is preliminary data.</text>
</comment>
<evidence type="ECO:0000256" key="3">
    <source>
        <dbReference type="ARBA" id="ARBA00023125"/>
    </source>
</evidence>
<dbReference type="PANTHER" id="PTHR30126:SF39">
    <property type="entry name" value="HTH-TYPE TRANSCRIPTIONAL REGULATOR CYSL"/>
    <property type="match status" value="1"/>
</dbReference>
<dbReference type="EMBL" id="NWUX01000008">
    <property type="protein sequence ID" value="PCF95537.1"/>
    <property type="molecule type" value="Genomic_DNA"/>
</dbReference>
<dbReference type="Pfam" id="PF03466">
    <property type="entry name" value="LysR_substrate"/>
    <property type="match status" value="1"/>
</dbReference>
<reference evidence="7" key="1">
    <citation type="submission" date="2017-09" db="EMBL/GenBank/DDBJ databases">
        <authorList>
            <person name="Cho G.-S."/>
            <person name="Oguntoyinbo F.A."/>
            <person name="Cnockaert M."/>
            <person name="Kabisch J."/>
            <person name="Neve H."/>
            <person name="Bockelmann W."/>
            <person name="Wenning M."/>
            <person name="Franz C.M."/>
            <person name="Vandamme P."/>
        </authorList>
    </citation>
    <scope>NUCLEOTIDE SEQUENCE [LARGE SCALE GENOMIC DNA]</scope>
    <source>
        <strain evidence="7">MBT G8648</strain>
    </source>
</reference>
<keyword evidence="2" id="KW-0805">Transcription regulation</keyword>
<dbReference type="CDD" id="cd05466">
    <property type="entry name" value="PBP2_LTTR_substrate"/>
    <property type="match status" value="1"/>
</dbReference>
<dbReference type="SUPFAM" id="SSF46785">
    <property type="entry name" value="Winged helix' DNA-binding domain"/>
    <property type="match status" value="1"/>
</dbReference>
<dbReference type="InterPro" id="IPR005119">
    <property type="entry name" value="LysR_subst-bd"/>
</dbReference>
<feature type="domain" description="HTH lysR-type" evidence="5">
    <location>
        <begin position="1"/>
        <end position="58"/>
    </location>
</feature>
<dbReference type="Pfam" id="PF00126">
    <property type="entry name" value="HTH_1"/>
    <property type="match status" value="1"/>
</dbReference>
<dbReference type="InterPro" id="IPR036388">
    <property type="entry name" value="WH-like_DNA-bd_sf"/>
</dbReference>
<organism evidence="6 7">
    <name type="scientific">Vreelandella nigrificans</name>
    <dbReference type="NCBI Taxonomy" id="2042704"/>
    <lineage>
        <taxon>Bacteria</taxon>
        <taxon>Pseudomonadati</taxon>
        <taxon>Pseudomonadota</taxon>
        <taxon>Gammaproteobacteria</taxon>
        <taxon>Oceanospirillales</taxon>
        <taxon>Halomonadaceae</taxon>
        <taxon>Vreelandella</taxon>
    </lineage>
</organism>
<dbReference type="AlphaFoldDB" id="A0A2A4HM79"/>
<dbReference type="PANTHER" id="PTHR30126">
    <property type="entry name" value="HTH-TYPE TRANSCRIPTIONAL REGULATOR"/>
    <property type="match status" value="1"/>
</dbReference>
<keyword evidence="3" id="KW-0238">DNA-binding</keyword>
<evidence type="ECO:0000256" key="4">
    <source>
        <dbReference type="ARBA" id="ARBA00023163"/>
    </source>
</evidence>
<dbReference type="GO" id="GO:0000976">
    <property type="term" value="F:transcription cis-regulatory region binding"/>
    <property type="evidence" value="ECO:0007669"/>
    <property type="project" value="TreeGrafter"/>
</dbReference>
<dbReference type="InterPro" id="IPR000847">
    <property type="entry name" value="LysR_HTH_N"/>
</dbReference>
<evidence type="ECO:0000313" key="6">
    <source>
        <dbReference type="EMBL" id="PCF95537.1"/>
    </source>
</evidence>
<evidence type="ECO:0000256" key="1">
    <source>
        <dbReference type="ARBA" id="ARBA00009437"/>
    </source>
</evidence>
<protein>
    <submittedName>
        <fullName evidence="6">LysR family transcriptional regulator</fullName>
    </submittedName>
</protein>
<keyword evidence="4" id="KW-0804">Transcription</keyword>
<dbReference type="Gene3D" id="3.40.190.10">
    <property type="entry name" value="Periplasmic binding protein-like II"/>
    <property type="match status" value="2"/>
</dbReference>
<dbReference type="Gene3D" id="1.10.10.10">
    <property type="entry name" value="Winged helix-like DNA-binding domain superfamily/Winged helix DNA-binding domain"/>
    <property type="match status" value="1"/>
</dbReference>
<dbReference type="PROSITE" id="PS50931">
    <property type="entry name" value="HTH_LYSR"/>
    <property type="match status" value="1"/>
</dbReference>
<dbReference type="RefSeq" id="WP_096651554.1">
    <property type="nucleotide sequence ID" value="NZ_NWUX01000008.1"/>
</dbReference>
<proteinExistence type="inferred from homology"/>
<gene>
    <name evidence="6" type="ORF">CPA45_10790</name>
</gene>
<evidence type="ECO:0000313" key="7">
    <source>
        <dbReference type="Proteomes" id="UP000218677"/>
    </source>
</evidence>
<name>A0A2A4HM79_9GAMM</name>
<comment type="similarity">
    <text evidence="1">Belongs to the LysR transcriptional regulatory family.</text>
</comment>
<dbReference type="OrthoDB" id="6624490at2"/>
<sequence>MKNDDISAFVAVVRRQSLIQAADSLQLTQSAITRRIQNLEETLGVELLDRHTKPLKPTPMGLKVFDQCLRILQEIDALRELVANDTPPQGTFRLGVPHSLSEAVLLPPLRSLNQHYPALQTRVSSGWGTELLAKLVQAELDAAMVLFPRNRAFPDALTAVPLGEIQLCVVASQDTPPFQHLIDSQQHGWILNPDGCGFRDGLMRALADQGVNLQVNLDTYGSELQLGLVAEGKGLGLIPAPVLANSQYCDTLQVITLKDFSPLAELWLVYPKHLGKLQKPAHLFGTQLARALTP</sequence>
<dbReference type="FunFam" id="1.10.10.10:FF:000001">
    <property type="entry name" value="LysR family transcriptional regulator"/>
    <property type="match status" value="1"/>
</dbReference>
<dbReference type="InterPro" id="IPR036390">
    <property type="entry name" value="WH_DNA-bd_sf"/>
</dbReference>
<dbReference type="Proteomes" id="UP000218677">
    <property type="component" value="Unassembled WGS sequence"/>
</dbReference>
<keyword evidence="7" id="KW-1185">Reference proteome</keyword>